<protein>
    <submittedName>
        <fullName evidence="2">Uncharacterized protein</fullName>
    </submittedName>
</protein>
<evidence type="ECO:0000256" key="1">
    <source>
        <dbReference type="SAM" id="MobiDB-lite"/>
    </source>
</evidence>
<keyword evidence="3" id="KW-1185">Reference proteome</keyword>
<reference evidence="2" key="1">
    <citation type="journal article" date="2021" name="Open Biol.">
        <title>Shared evolutionary footprints suggest mitochondrial oxidative damage underlies multiple complex I losses in fungi.</title>
        <authorList>
            <person name="Schikora-Tamarit M.A."/>
            <person name="Marcet-Houben M."/>
            <person name="Nosek J."/>
            <person name="Gabaldon T."/>
        </authorList>
    </citation>
    <scope>NUCLEOTIDE SEQUENCE</scope>
    <source>
        <strain evidence="2">CBS2887</strain>
    </source>
</reference>
<feature type="compositionally biased region" description="Basic residues" evidence="1">
    <location>
        <begin position="206"/>
        <end position="216"/>
    </location>
</feature>
<dbReference type="EMBL" id="JAEUBG010004656">
    <property type="protein sequence ID" value="KAH3680840.1"/>
    <property type="molecule type" value="Genomic_DNA"/>
</dbReference>
<feature type="region of interest" description="Disordered" evidence="1">
    <location>
        <begin position="131"/>
        <end position="219"/>
    </location>
</feature>
<reference evidence="2" key="2">
    <citation type="submission" date="2021-01" db="EMBL/GenBank/DDBJ databases">
        <authorList>
            <person name="Schikora-Tamarit M.A."/>
        </authorList>
    </citation>
    <scope>NUCLEOTIDE SEQUENCE</scope>
    <source>
        <strain evidence="2">CBS2887</strain>
    </source>
</reference>
<feature type="compositionally biased region" description="Low complexity" evidence="1">
    <location>
        <begin position="371"/>
        <end position="385"/>
    </location>
</feature>
<evidence type="ECO:0000313" key="3">
    <source>
        <dbReference type="Proteomes" id="UP000774326"/>
    </source>
</evidence>
<accession>A0A9P8TJD6</accession>
<sequence>MRKEMKHWDYPKRKKCCYEQWPGLKQLVIKRGRKLSHKKINQILGVPPYFSDSDDAEKQDEEVEVMDISEPEVEIQAESDSEVHSESDLSDIDDTFTAGVLQDCLLEITTGPSVSGADTAQMASQSVVSVPSVQAQTIPPLQEPQPTDVESDGGRTPEFKPQSESAYDVESKPQAQELPIVTATPSPSRSNTSPAPISSTQPQSVLKKHPHHKRVRFSMEVQERYINPFSTMAQTEPYHGDAENGNGPVISPPQPHQMPEIKDNESVDVQINATEQSSQDPRPENTTLIPQHPARIKELQQKSKQIISPTKTFHSLVRRQSVKPNKNTPAVAPPAPIPAPVKNDTSAKIPIMTFRRNVVPTAQTSGVLTDGGNSSSSGTVTSTNNKTHSNRQIELLSTLLMANKSKLQNFVEDLLIEPSIPNSSSEIDTIPELRSLLILKSHTTQSLLKEPKEEWYRDRSGMSIDEVRWRNSQNSKQLASVLLKYLMEEE</sequence>
<evidence type="ECO:0000313" key="2">
    <source>
        <dbReference type="EMBL" id="KAH3680840.1"/>
    </source>
</evidence>
<feature type="region of interest" description="Disordered" evidence="1">
    <location>
        <begin position="234"/>
        <end position="260"/>
    </location>
</feature>
<comment type="caution">
    <text evidence="2">The sequence shown here is derived from an EMBL/GenBank/DDBJ whole genome shotgun (WGS) entry which is preliminary data.</text>
</comment>
<feature type="region of interest" description="Disordered" evidence="1">
    <location>
        <begin position="364"/>
        <end position="388"/>
    </location>
</feature>
<dbReference type="Proteomes" id="UP000774326">
    <property type="component" value="Unassembled WGS sequence"/>
</dbReference>
<gene>
    <name evidence="2" type="ORF">WICPIJ_008095</name>
</gene>
<organism evidence="2 3">
    <name type="scientific">Wickerhamomyces pijperi</name>
    <name type="common">Yeast</name>
    <name type="synonym">Pichia pijperi</name>
    <dbReference type="NCBI Taxonomy" id="599730"/>
    <lineage>
        <taxon>Eukaryota</taxon>
        <taxon>Fungi</taxon>
        <taxon>Dikarya</taxon>
        <taxon>Ascomycota</taxon>
        <taxon>Saccharomycotina</taxon>
        <taxon>Saccharomycetes</taxon>
        <taxon>Phaffomycetales</taxon>
        <taxon>Wickerhamomycetaceae</taxon>
        <taxon>Wickerhamomyces</taxon>
    </lineage>
</organism>
<feature type="region of interest" description="Disordered" evidence="1">
    <location>
        <begin position="321"/>
        <end position="343"/>
    </location>
</feature>
<dbReference type="AlphaFoldDB" id="A0A9P8TJD6"/>
<feature type="compositionally biased region" description="Polar residues" evidence="1">
    <location>
        <begin position="183"/>
        <end position="204"/>
    </location>
</feature>
<name>A0A9P8TJD6_WICPI</name>
<proteinExistence type="predicted"/>